<dbReference type="PANTHER" id="PTHR11538">
    <property type="entry name" value="PHENYLALANYL-TRNA SYNTHETASE"/>
    <property type="match status" value="1"/>
</dbReference>
<dbReference type="GeneID" id="43583184"/>
<proteinExistence type="predicted"/>
<gene>
    <name evidence="3" type="ORF">SAPINGB_P004369</name>
</gene>
<dbReference type="GO" id="GO:0005737">
    <property type="term" value="C:cytoplasm"/>
    <property type="evidence" value="ECO:0007669"/>
    <property type="project" value="TreeGrafter"/>
</dbReference>
<protein>
    <recommendedName>
        <fullName evidence="2">25S rRNA (uridine-N(3))-methyltransferase BMT5-like domain-containing protein</fullName>
    </recommendedName>
</protein>
<dbReference type="GO" id="GO:0070475">
    <property type="term" value="P:rRNA base methylation"/>
    <property type="evidence" value="ECO:0007669"/>
    <property type="project" value="InterPro"/>
</dbReference>
<dbReference type="AlphaFoldDB" id="A0A5E8BZ85"/>
<evidence type="ECO:0000313" key="3">
    <source>
        <dbReference type="EMBL" id="VVT55000.1"/>
    </source>
</evidence>
<feature type="compositionally biased region" description="Acidic residues" evidence="1">
    <location>
        <begin position="211"/>
        <end position="226"/>
    </location>
</feature>
<feature type="domain" description="25S rRNA (uridine-N(3))-methyltransferase BMT5-like" evidence="2">
    <location>
        <begin position="150"/>
        <end position="208"/>
    </location>
</feature>
<accession>A0A5E8BZ85</accession>
<dbReference type="GO" id="GO:0070042">
    <property type="term" value="F:rRNA (uridine-N3-)-methyltransferase activity"/>
    <property type="evidence" value="ECO:0007669"/>
    <property type="project" value="InterPro"/>
</dbReference>
<feature type="compositionally biased region" description="Low complexity" evidence="1">
    <location>
        <begin position="22"/>
        <end position="36"/>
    </location>
</feature>
<name>A0A5E8BZ85_9ASCO</name>
<feature type="compositionally biased region" description="Basic and acidic residues" evidence="1">
    <location>
        <begin position="112"/>
        <end position="132"/>
    </location>
</feature>
<evidence type="ECO:0000256" key="1">
    <source>
        <dbReference type="SAM" id="MobiDB-lite"/>
    </source>
</evidence>
<dbReference type="EMBL" id="CABVLU010000003">
    <property type="protein sequence ID" value="VVT55000.1"/>
    <property type="molecule type" value="Genomic_DNA"/>
</dbReference>
<evidence type="ECO:0000313" key="4">
    <source>
        <dbReference type="Proteomes" id="UP000398389"/>
    </source>
</evidence>
<dbReference type="PANTHER" id="PTHR11538:SF26">
    <property type="entry name" value="FERREDOXIN-FOLD ANTICODON-BINDING DOMAIN-CONTAINING PROTEIN 1"/>
    <property type="match status" value="1"/>
</dbReference>
<dbReference type="OrthoDB" id="273345at2759"/>
<dbReference type="InterPro" id="IPR019446">
    <property type="entry name" value="BMT5-like"/>
</dbReference>
<feature type="region of interest" description="Disordered" evidence="1">
    <location>
        <begin position="20"/>
        <end position="134"/>
    </location>
</feature>
<feature type="compositionally biased region" description="Acidic residues" evidence="1">
    <location>
        <begin position="67"/>
        <end position="89"/>
    </location>
</feature>
<dbReference type="RefSeq" id="XP_031854975.1">
    <property type="nucleotide sequence ID" value="XM_031999084.1"/>
</dbReference>
<feature type="domain" description="25S rRNA (uridine-N(3))-methyltransferase BMT5-like" evidence="2">
    <location>
        <begin position="258"/>
        <end position="385"/>
    </location>
</feature>
<dbReference type="Pfam" id="PF10354">
    <property type="entry name" value="BMT5-like"/>
    <property type="match status" value="2"/>
</dbReference>
<keyword evidence="4" id="KW-1185">Reference proteome</keyword>
<reference evidence="3 4" key="1">
    <citation type="submission" date="2019-09" db="EMBL/GenBank/DDBJ databases">
        <authorList>
            <person name="Brejova B."/>
        </authorList>
    </citation>
    <scope>NUCLEOTIDE SEQUENCE [LARGE SCALE GENOMIC DNA]</scope>
</reference>
<evidence type="ECO:0000259" key="2">
    <source>
        <dbReference type="Pfam" id="PF10354"/>
    </source>
</evidence>
<dbReference type="Proteomes" id="UP000398389">
    <property type="component" value="Unassembled WGS sequence"/>
</dbReference>
<feature type="compositionally biased region" description="Low complexity" evidence="1">
    <location>
        <begin position="46"/>
        <end position="55"/>
    </location>
</feature>
<organism evidence="3 4">
    <name type="scientific">Magnusiomyces paraingens</name>
    <dbReference type="NCBI Taxonomy" id="2606893"/>
    <lineage>
        <taxon>Eukaryota</taxon>
        <taxon>Fungi</taxon>
        <taxon>Dikarya</taxon>
        <taxon>Ascomycota</taxon>
        <taxon>Saccharomycotina</taxon>
        <taxon>Dipodascomycetes</taxon>
        <taxon>Dipodascales</taxon>
        <taxon>Dipodascaceae</taxon>
        <taxon>Magnusiomyces</taxon>
    </lineage>
</organism>
<sequence>MAKRKSGGLAALNATLARERQLQQLKNKQLRSQNKLPNTKGSQHGVNKNKQSGNVVKKKNNNKKNDEMEEEENNEKVEEEEEEEEEEPKEEPTEKSEEHEDNDNDNDDEQLEEKTIEKDLTEPESNSSEKRGPTLSRKAFIPFKPTDRVLLVGEGDFSFARSILESGLAKYVRPTNLDSLTLLEKKYPDCVVENISYLKNFHAALPKEDDKENEENEDNEGNDDEKYDYRKYLVDSSSGAPKQSTTPLEDGDGEWTAAPLYEVDAQALHRHKQVCTSGPYDVILFNFPHTGAGIKDQARNVAAQQRLLSGFFGSCVAAEGAGSGVSKKRKTRPLLQPGTGTVVVSLFEGAPYNLWGIKALAKQYGLSLQRSSGFEWAAFPGYSHRLTLGKGDTTKAAETRAARIYVFERADADAVKKRLKQQETKRAQNRAMAAIASNLKGKKGKRKIVQMMKRQKGGS</sequence>
<feature type="region of interest" description="Disordered" evidence="1">
    <location>
        <begin position="206"/>
        <end position="228"/>
    </location>
</feature>
<feature type="compositionally biased region" description="Acidic residues" evidence="1">
    <location>
        <begin position="99"/>
        <end position="111"/>
    </location>
</feature>